<keyword evidence="10" id="KW-0238">DNA-binding</keyword>
<keyword evidence="7" id="KW-0255">Endonuclease</keyword>
<dbReference type="Gene3D" id="1.10.10.2110">
    <property type="match status" value="1"/>
</dbReference>
<protein>
    <recommendedName>
        <fullName evidence="3">type I site-specific deoxyribonuclease</fullName>
        <ecNumber evidence="3">3.1.21.3</ecNumber>
    </recommendedName>
</protein>
<keyword evidence="13" id="KW-1185">Reference proteome</keyword>
<evidence type="ECO:0000256" key="7">
    <source>
        <dbReference type="ARBA" id="ARBA00022759"/>
    </source>
</evidence>
<keyword evidence="6" id="KW-0680">Restriction system</keyword>
<dbReference type="SMART" id="SM00487">
    <property type="entry name" value="DEXDc"/>
    <property type="match status" value="1"/>
</dbReference>
<dbReference type="GO" id="GO:0009307">
    <property type="term" value="P:DNA restriction-modification system"/>
    <property type="evidence" value="ECO:0007669"/>
    <property type="project" value="UniProtKB-KW"/>
</dbReference>
<dbReference type="InterPro" id="IPR014001">
    <property type="entry name" value="Helicase_ATP-bd"/>
</dbReference>
<evidence type="ECO:0000256" key="6">
    <source>
        <dbReference type="ARBA" id="ARBA00022747"/>
    </source>
</evidence>
<keyword evidence="4" id="KW-0540">Nuclease</keyword>
<dbReference type="InterPro" id="IPR051268">
    <property type="entry name" value="Type-I_R_enzyme_R_subunit"/>
</dbReference>
<dbReference type="SUPFAM" id="SSF52540">
    <property type="entry name" value="P-loop containing nucleoside triphosphate hydrolases"/>
    <property type="match status" value="2"/>
</dbReference>
<dbReference type="Gene3D" id="1.20.58.2040">
    <property type="match status" value="1"/>
</dbReference>
<dbReference type="Gene3D" id="3.40.50.300">
    <property type="entry name" value="P-loop containing nucleotide triphosphate hydrolases"/>
    <property type="match status" value="2"/>
</dbReference>
<feature type="domain" description="Helicase ATP-binding" evidence="11">
    <location>
        <begin position="304"/>
        <end position="468"/>
    </location>
</feature>
<comment type="similarity">
    <text evidence="2">Belongs to the HsdR family.</text>
</comment>
<dbReference type="PANTHER" id="PTHR30195">
    <property type="entry name" value="TYPE I SITE-SPECIFIC DEOXYRIBONUCLEASE PROTEIN SUBUNIT M AND R"/>
    <property type="match status" value="1"/>
</dbReference>
<dbReference type="EMBL" id="BMAT01004494">
    <property type="protein sequence ID" value="GFR74648.1"/>
    <property type="molecule type" value="Genomic_DNA"/>
</dbReference>
<dbReference type="Proteomes" id="UP000762676">
    <property type="component" value="Unassembled WGS sequence"/>
</dbReference>
<dbReference type="CDD" id="cd18800">
    <property type="entry name" value="SF2_C_EcoR124I-like"/>
    <property type="match status" value="1"/>
</dbReference>
<dbReference type="EC" id="3.1.21.3" evidence="3"/>
<evidence type="ECO:0000256" key="2">
    <source>
        <dbReference type="ARBA" id="ARBA00008598"/>
    </source>
</evidence>
<dbReference type="Pfam" id="PF04313">
    <property type="entry name" value="HSDR_N"/>
    <property type="match status" value="1"/>
</dbReference>
<dbReference type="InterPro" id="IPR040980">
    <property type="entry name" value="SWI2_SNF2"/>
</dbReference>
<dbReference type="Pfam" id="PF22679">
    <property type="entry name" value="T1R_D3-like"/>
    <property type="match status" value="1"/>
</dbReference>
<gene>
    <name evidence="12" type="ORF">ElyMa_002168700</name>
</gene>
<evidence type="ECO:0000256" key="3">
    <source>
        <dbReference type="ARBA" id="ARBA00012654"/>
    </source>
</evidence>
<evidence type="ECO:0000313" key="13">
    <source>
        <dbReference type="Proteomes" id="UP000762676"/>
    </source>
</evidence>
<evidence type="ECO:0000256" key="1">
    <source>
        <dbReference type="ARBA" id="ARBA00000851"/>
    </source>
</evidence>
<dbReference type="GO" id="GO:0003677">
    <property type="term" value="F:DNA binding"/>
    <property type="evidence" value="ECO:0007669"/>
    <property type="project" value="UniProtKB-KW"/>
</dbReference>
<keyword evidence="8" id="KW-0378">Hydrolase</keyword>
<dbReference type="CDD" id="cd18030">
    <property type="entry name" value="DEXHc_RE_I_HsdR"/>
    <property type="match status" value="1"/>
</dbReference>
<dbReference type="PROSITE" id="PS51192">
    <property type="entry name" value="HELICASE_ATP_BIND_1"/>
    <property type="match status" value="1"/>
</dbReference>
<evidence type="ECO:0000259" key="11">
    <source>
        <dbReference type="PROSITE" id="PS51192"/>
    </source>
</evidence>
<dbReference type="InterPro" id="IPR007409">
    <property type="entry name" value="Restrct_endonuc_type1_HsdR_N"/>
</dbReference>
<dbReference type="InterPro" id="IPR055180">
    <property type="entry name" value="HsdR_RecA-like_helicase_dom_2"/>
</dbReference>
<dbReference type="NCBIfam" id="TIGR00348">
    <property type="entry name" value="hsdR"/>
    <property type="match status" value="1"/>
</dbReference>
<comment type="caution">
    <text evidence="12">The sequence shown here is derived from an EMBL/GenBank/DDBJ whole genome shotgun (WGS) entry which is preliminary data.</text>
</comment>
<proteinExistence type="inferred from homology"/>
<evidence type="ECO:0000256" key="10">
    <source>
        <dbReference type="ARBA" id="ARBA00023125"/>
    </source>
</evidence>
<dbReference type="InterPro" id="IPR027417">
    <property type="entry name" value="P-loop_NTPase"/>
</dbReference>
<evidence type="ECO:0000313" key="12">
    <source>
        <dbReference type="EMBL" id="GFR74648.1"/>
    </source>
</evidence>
<dbReference type="CDD" id="cd22332">
    <property type="entry name" value="HsdR_N"/>
    <property type="match status" value="1"/>
</dbReference>
<evidence type="ECO:0000256" key="5">
    <source>
        <dbReference type="ARBA" id="ARBA00022741"/>
    </source>
</evidence>
<evidence type="ECO:0000256" key="8">
    <source>
        <dbReference type="ARBA" id="ARBA00022801"/>
    </source>
</evidence>
<evidence type="ECO:0000256" key="4">
    <source>
        <dbReference type="ARBA" id="ARBA00022722"/>
    </source>
</evidence>
<dbReference type="Gene3D" id="3.90.1570.50">
    <property type="match status" value="2"/>
</dbReference>
<dbReference type="InterPro" id="IPR022625">
    <property type="entry name" value="TypeI_RM_Rsu_C"/>
</dbReference>
<name>A0AAV4FMK4_9GAST</name>
<reference evidence="12 13" key="1">
    <citation type="journal article" date="2021" name="Elife">
        <title>Chloroplast acquisition without the gene transfer in kleptoplastic sea slugs, Plakobranchus ocellatus.</title>
        <authorList>
            <person name="Maeda T."/>
            <person name="Takahashi S."/>
            <person name="Yoshida T."/>
            <person name="Shimamura S."/>
            <person name="Takaki Y."/>
            <person name="Nagai Y."/>
            <person name="Toyoda A."/>
            <person name="Suzuki Y."/>
            <person name="Arimoto A."/>
            <person name="Ishii H."/>
            <person name="Satoh N."/>
            <person name="Nishiyama T."/>
            <person name="Hasebe M."/>
            <person name="Maruyama T."/>
            <person name="Minagawa J."/>
            <person name="Obokata J."/>
            <person name="Shigenobu S."/>
        </authorList>
    </citation>
    <scope>NUCLEOTIDE SEQUENCE [LARGE SCALE GENOMIC DNA]</scope>
</reference>
<evidence type="ECO:0000256" key="9">
    <source>
        <dbReference type="ARBA" id="ARBA00022840"/>
    </source>
</evidence>
<organism evidence="12 13">
    <name type="scientific">Elysia marginata</name>
    <dbReference type="NCBI Taxonomy" id="1093978"/>
    <lineage>
        <taxon>Eukaryota</taxon>
        <taxon>Metazoa</taxon>
        <taxon>Spiralia</taxon>
        <taxon>Lophotrochozoa</taxon>
        <taxon>Mollusca</taxon>
        <taxon>Gastropoda</taxon>
        <taxon>Heterobranchia</taxon>
        <taxon>Euthyneura</taxon>
        <taxon>Panpulmonata</taxon>
        <taxon>Sacoglossa</taxon>
        <taxon>Placobranchoidea</taxon>
        <taxon>Plakobranchidae</taxon>
        <taxon>Elysia</taxon>
    </lineage>
</organism>
<sequence length="1109" mass="130119">MIKTKCIAEAKNFIILDEYTKIEPGKDYQDENELEDELVEDLKHQGYEYFNPKNQEEMRANVRVQLENLNNIKFTDREWERFLKEYLDRPGENNEDKSDKIYNDYIKDFKFDNGNIVNIYLFYKGNKINKEDKIDRTLADNKLQVIRQFEQRGEKCSNRYDVTILVNGLPLVHIELKRRGVPIKEAFNQIHRYSKESFNSDNSLYKFVQIFVISNGTDTRYFANTTERNKKNYDFTINWARSDNESIQDIKDFTATFFDKNTLLQVLLQYSVLDEGKKLFIMRPYQIAATERILDKIKSSFYAKKWNKPECGGYIFHSTGSGKTLTSFKVACLVAKMRYIDKVLFVVDRKDLDYQTMKKYDEYSKGTANGSSNTKGLVDNLEKQGVEDKIIVTTIQKLNNLMRTKQGLAVYNKQVVFIFDECHRSQFGEAQRNLRKKFKRYYQFGFTGTPILPKNAYGTNTTGSVFGRELHRYSIGDAIRDKKVLAFKLEYNNVRPKFKGIETEKDLEKLSALEDDKEGLMHPERIEQVSQYILNNFHYRTKRLHGNKDKGFNAMFAVSSVKVAKLYYKTLNRLQKESDKPPLKIATIFSIAPNEALNEAPNSVGEIQDESLEVPAMESSSKEFLEKVIKDYNSSYSLNSSNDFERYYQDLSRSFKDMEIDLLIVVGMFLTGFDAPRLNTLFVDKNLRYHGLIQAYSRTNRIYNDAKNWGNIITFRYLDDATKEAIKLFGGDDKKTILIEKKFKEQIEGLIPIINKLNERFPDPTGILEVDKKEFVEVFGKYIRAEDTLQNYGDFYILQALQKIDTDDAQALEDFKSKHHLSKDMLTYLKDIKLPDERKIQDYKSIYNDTYESYRRKKEANEEENSDINWDDITFEVELLRRQEVDLDYILELLLEKEKEDKENLIKYIQGIIRSIIDNRPKEDLLVNFIKETDLHKLEDSVSVIDAFYQFARKEGKEKCQDSDYILGLFLEKKKENKENLIKYMQGIIRSTIDNRPKEDLLVNFIKETDLHKLEDSVSVIDAFYQFARKEGKRECQELINSEELNEEEANWYINNSIENGFATENGMDLYNTLPKMSPLNPEFLPKKNRVFEKINAFVKTFKGVGLKL</sequence>
<keyword evidence="9" id="KW-0067">ATP-binding</keyword>
<dbReference type="InterPro" id="IPR004473">
    <property type="entry name" value="Restrct_endonuc_typeI_HsdR"/>
</dbReference>
<comment type="catalytic activity">
    <reaction evidence="1">
        <text>Endonucleolytic cleavage of DNA to give random double-stranded fragments with terminal 5'-phosphates, ATP is simultaneously hydrolyzed.</text>
        <dbReference type="EC" id="3.1.21.3"/>
    </reaction>
</comment>
<dbReference type="Pfam" id="PF12008">
    <property type="entry name" value="EcoR124_C"/>
    <property type="match status" value="2"/>
</dbReference>
<keyword evidence="5" id="KW-0547">Nucleotide-binding</keyword>
<dbReference type="PANTHER" id="PTHR30195:SF16">
    <property type="entry name" value="TYPE I RESTRICTION ENZYME ENDONUCLEASE SUBUNIT"/>
    <property type="match status" value="1"/>
</dbReference>
<dbReference type="GO" id="GO:0005524">
    <property type="term" value="F:ATP binding"/>
    <property type="evidence" value="ECO:0007669"/>
    <property type="project" value="UniProtKB-KW"/>
</dbReference>
<accession>A0AAV4FMK4</accession>
<dbReference type="Pfam" id="PF18766">
    <property type="entry name" value="SWI2_SNF2"/>
    <property type="match status" value="1"/>
</dbReference>
<dbReference type="AlphaFoldDB" id="A0AAV4FMK4"/>
<dbReference type="GO" id="GO:0009035">
    <property type="term" value="F:type I site-specific deoxyribonuclease activity"/>
    <property type="evidence" value="ECO:0007669"/>
    <property type="project" value="UniProtKB-EC"/>
</dbReference>